<feature type="domain" description="DUF4097" evidence="2">
    <location>
        <begin position="223"/>
        <end position="324"/>
    </location>
</feature>
<keyword evidence="4" id="KW-1185">Reference proteome</keyword>
<evidence type="ECO:0000256" key="1">
    <source>
        <dbReference type="SAM" id="SignalP"/>
    </source>
</evidence>
<dbReference type="RefSeq" id="WP_130854724.1">
    <property type="nucleotide sequence ID" value="NZ_JBHLWO010000001.1"/>
</dbReference>
<dbReference type="Proteomes" id="UP001589774">
    <property type="component" value="Unassembled WGS sequence"/>
</dbReference>
<dbReference type="InterPro" id="IPR025164">
    <property type="entry name" value="Toastrack_DUF4097"/>
</dbReference>
<evidence type="ECO:0000313" key="3">
    <source>
        <dbReference type="EMBL" id="MFC0317285.1"/>
    </source>
</evidence>
<protein>
    <submittedName>
        <fullName evidence="3">DUF4097 family beta strand repeat-containing protein</fullName>
    </submittedName>
</protein>
<reference evidence="3 4" key="1">
    <citation type="submission" date="2024-09" db="EMBL/GenBank/DDBJ databases">
        <authorList>
            <person name="Sun Q."/>
            <person name="Mori K."/>
        </authorList>
    </citation>
    <scope>NUCLEOTIDE SEQUENCE [LARGE SCALE GENOMIC DNA]</scope>
    <source>
        <strain evidence="3 4">CCM 7765</strain>
    </source>
</reference>
<proteinExistence type="predicted"/>
<keyword evidence="1" id="KW-0732">Signal</keyword>
<accession>A0ABV6HEH3</accession>
<dbReference type="PANTHER" id="PTHR34094:SF1">
    <property type="entry name" value="PROTEIN FAM185A"/>
    <property type="match status" value="1"/>
</dbReference>
<evidence type="ECO:0000259" key="2">
    <source>
        <dbReference type="Pfam" id="PF13349"/>
    </source>
</evidence>
<evidence type="ECO:0000313" key="4">
    <source>
        <dbReference type="Proteomes" id="UP001589774"/>
    </source>
</evidence>
<dbReference type="PANTHER" id="PTHR34094">
    <property type="match status" value="1"/>
</dbReference>
<feature type="signal peptide" evidence="1">
    <location>
        <begin position="1"/>
        <end position="20"/>
    </location>
</feature>
<organism evidence="3 4">
    <name type="scientific">Olivibacter oleidegradans</name>
    <dbReference type="NCBI Taxonomy" id="760123"/>
    <lineage>
        <taxon>Bacteria</taxon>
        <taxon>Pseudomonadati</taxon>
        <taxon>Bacteroidota</taxon>
        <taxon>Sphingobacteriia</taxon>
        <taxon>Sphingobacteriales</taxon>
        <taxon>Sphingobacteriaceae</taxon>
        <taxon>Olivibacter</taxon>
    </lineage>
</organism>
<sequence>MNKLTLFFIAIYSSYFLASAQDTPSPYLTKSLRSENIRSVDLQTSGGSLTVEGVNDSEARLEVFVQGNNGNNRLSKEEIEQRLKDSYDLQISSNNGQLIAIARPKSGFKNWKKSVSISFKAYVPKAASAKLKTSGGSLSLNGINGYIEGATSGGSIKVAHVKNNVNLKTSGGSINADDVTGNLLLHTSGGSIKLSNLKGKIDARTSGGSIGANDISGELLAKTSGGSIRVDRMAGSADLATSAGSTSVNMVNIDKYLKIDVSAGSVNLQLPMDKGLDLNLSAGKINLPSLNNFAGTKEKDRVVGKLNGGGADVDVHVSVGNLNLEAN</sequence>
<dbReference type="Pfam" id="PF13349">
    <property type="entry name" value="DUF4097"/>
    <property type="match status" value="1"/>
</dbReference>
<gene>
    <name evidence="3" type="ORF">ACFFI0_03145</name>
</gene>
<feature type="chain" id="PRO_5046869968" evidence="1">
    <location>
        <begin position="21"/>
        <end position="327"/>
    </location>
</feature>
<dbReference type="EMBL" id="JBHLWO010000001">
    <property type="protein sequence ID" value="MFC0317285.1"/>
    <property type="molecule type" value="Genomic_DNA"/>
</dbReference>
<name>A0ABV6HEH3_9SPHI</name>
<comment type="caution">
    <text evidence="3">The sequence shown here is derived from an EMBL/GenBank/DDBJ whole genome shotgun (WGS) entry which is preliminary data.</text>
</comment>